<keyword evidence="1" id="KW-1133">Transmembrane helix</keyword>
<name>A0A328NNJ7_9ACTN</name>
<keyword evidence="1" id="KW-0472">Membrane</keyword>
<dbReference type="EMBL" id="PYAG01000012">
    <property type="protein sequence ID" value="RAO34349.1"/>
    <property type="molecule type" value="Genomic_DNA"/>
</dbReference>
<organism evidence="2 3">
    <name type="scientific">Micromonospora saelicesensis</name>
    <dbReference type="NCBI Taxonomy" id="285676"/>
    <lineage>
        <taxon>Bacteria</taxon>
        <taxon>Bacillati</taxon>
        <taxon>Actinomycetota</taxon>
        <taxon>Actinomycetes</taxon>
        <taxon>Micromonosporales</taxon>
        <taxon>Micromonosporaceae</taxon>
        <taxon>Micromonospora</taxon>
    </lineage>
</organism>
<gene>
    <name evidence="2" type="ORF">PSN13_03216</name>
</gene>
<feature type="transmembrane region" description="Helical" evidence="1">
    <location>
        <begin position="66"/>
        <end position="86"/>
    </location>
</feature>
<evidence type="ECO:0000256" key="1">
    <source>
        <dbReference type="SAM" id="Phobius"/>
    </source>
</evidence>
<protein>
    <submittedName>
        <fullName evidence="2">Uncharacterized protein</fullName>
    </submittedName>
</protein>
<comment type="caution">
    <text evidence="2">The sequence shown here is derived from an EMBL/GenBank/DDBJ whole genome shotgun (WGS) entry which is preliminary data.</text>
</comment>
<evidence type="ECO:0000313" key="2">
    <source>
        <dbReference type="EMBL" id="RAO34349.1"/>
    </source>
</evidence>
<dbReference type="AlphaFoldDB" id="A0A328NNJ7"/>
<proteinExistence type="predicted"/>
<sequence>MDLALRPAASIAAAPWLTTLSRSSPPRVAVALRAAQLLDVARSGYGGPVRTVIPLAADWQEVSDQATVFGVLVALLVGIATTIVMIRQEKVTREGQRLQSEQGRAAAERAESAARLTEEYTRRVVEALETMAVGSSRTVRIENGTITPRVRWSLAHHERDAYRLTNLGGESAENVRVSAHESMVLHAPESTALAPGEALTFLAAPTLATSDSTITVRWFGVDSGSPEEETWRYPLPPRPRR</sequence>
<dbReference type="Proteomes" id="UP000249419">
    <property type="component" value="Unassembled WGS sequence"/>
</dbReference>
<evidence type="ECO:0000313" key="3">
    <source>
        <dbReference type="Proteomes" id="UP000249419"/>
    </source>
</evidence>
<reference evidence="2 3" key="1">
    <citation type="submission" date="2018-03" db="EMBL/GenBank/DDBJ databases">
        <title>Defining the species Micromonospora saelicesensis and Micromonospora noduli under the framework of genomics.</title>
        <authorList>
            <person name="Riesco R."/>
            <person name="Trujillo M.E."/>
        </authorList>
    </citation>
    <scope>NUCLEOTIDE SEQUENCE [LARGE SCALE GENOMIC DNA]</scope>
    <source>
        <strain evidence="2 3">PSN13</strain>
    </source>
</reference>
<keyword evidence="1" id="KW-0812">Transmembrane</keyword>
<accession>A0A328NNJ7</accession>